<evidence type="ECO:0000313" key="1">
    <source>
        <dbReference type="EMBL" id="GAA2151432.1"/>
    </source>
</evidence>
<accession>A0ABP5LT62</accession>
<gene>
    <name evidence="1" type="ORF">GCM10009760_46820</name>
</gene>
<organism evidence="1 2">
    <name type="scientific">Kitasatospora kazusensis</name>
    <dbReference type="NCBI Taxonomy" id="407974"/>
    <lineage>
        <taxon>Bacteria</taxon>
        <taxon>Bacillati</taxon>
        <taxon>Actinomycetota</taxon>
        <taxon>Actinomycetes</taxon>
        <taxon>Kitasatosporales</taxon>
        <taxon>Streptomycetaceae</taxon>
        <taxon>Kitasatospora</taxon>
    </lineage>
</organism>
<keyword evidence="2" id="KW-1185">Reference proteome</keyword>
<comment type="caution">
    <text evidence="1">The sequence shown here is derived from an EMBL/GenBank/DDBJ whole genome shotgun (WGS) entry which is preliminary data.</text>
</comment>
<reference evidence="2" key="1">
    <citation type="journal article" date="2019" name="Int. J. Syst. Evol. Microbiol.">
        <title>The Global Catalogue of Microorganisms (GCM) 10K type strain sequencing project: providing services to taxonomists for standard genome sequencing and annotation.</title>
        <authorList>
            <consortium name="The Broad Institute Genomics Platform"/>
            <consortium name="The Broad Institute Genome Sequencing Center for Infectious Disease"/>
            <person name="Wu L."/>
            <person name="Ma J."/>
        </authorList>
    </citation>
    <scope>NUCLEOTIDE SEQUENCE [LARGE SCALE GENOMIC DNA]</scope>
    <source>
        <strain evidence="2">JCM 14560</strain>
    </source>
</reference>
<sequence>MPGTFPVLMAIRFQVLMARIRLLGAAAEDGLVVGFAAPPDHAYHAALEALCRILPSER</sequence>
<dbReference type="Proteomes" id="UP001422759">
    <property type="component" value="Unassembled WGS sequence"/>
</dbReference>
<evidence type="ECO:0000313" key="2">
    <source>
        <dbReference type="Proteomes" id="UP001422759"/>
    </source>
</evidence>
<proteinExistence type="predicted"/>
<protein>
    <submittedName>
        <fullName evidence="1">Uncharacterized protein</fullName>
    </submittedName>
</protein>
<name>A0ABP5LT62_9ACTN</name>
<dbReference type="EMBL" id="BAAANT010000031">
    <property type="protein sequence ID" value="GAA2151432.1"/>
    <property type="molecule type" value="Genomic_DNA"/>
</dbReference>